<keyword evidence="1" id="KW-0732">Signal</keyword>
<dbReference type="PANTHER" id="PTHR46211">
    <property type="entry name" value="GLYCEROPHOSPHORYL DIESTER PHOSPHODIESTERASE"/>
    <property type="match status" value="1"/>
</dbReference>
<dbReference type="InterPro" id="IPR030395">
    <property type="entry name" value="GP_PDE_dom"/>
</dbReference>
<protein>
    <recommendedName>
        <fullName evidence="2">GP-PDE domain-containing protein</fullName>
    </recommendedName>
</protein>
<dbReference type="EMBL" id="MAAO01000002">
    <property type="protein sequence ID" value="OUR99846.1"/>
    <property type="molecule type" value="Genomic_DNA"/>
</dbReference>
<dbReference type="SUPFAM" id="SSF51695">
    <property type="entry name" value="PLC-like phosphodiesterases"/>
    <property type="match status" value="1"/>
</dbReference>
<feature type="chain" id="PRO_5012373356" description="GP-PDE domain-containing protein" evidence="1">
    <location>
        <begin position="20"/>
        <end position="255"/>
    </location>
</feature>
<feature type="signal peptide" evidence="1">
    <location>
        <begin position="1"/>
        <end position="19"/>
    </location>
</feature>
<dbReference type="GO" id="GO:0008081">
    <property type="term" value="F:phosphoric diester hydrolase activity"/>
    <property type="evidence" value="ECO:0007669"/>
    <property type="project" value="InterPro"/>
</dbReference>
<evidence type="ECO:0000256" key="1">
    <source>
        <dbReference type="SAM" id="SignalP"/>
    </source>
</evidence>
<evidence type="ECO:0000259" key="2">
    <source>
        <dbReference type="PROSITE" id="PS51704"/>
    </source>
</evidence>
<dbReference type="Proteomes" id="UP000196531">
    <property type="component" value="Unassembled WGS sequence"/>
</dbReference>
<evidence type="ECO:0000313" key="3">
    <source>
        <dbReference type="EMBL" id="OUR99846.1"/>
    </source>
</evidence>
<proteinExistence type="predicted"/>
<accession>A0A1Y5FGF0</accession>
<dbReference type="Pfam" id="PF03009">
    <property type="entry name" value="GDPD"/>
    <property type="match status" value="1"/>
</dbReference>
<dbReference type="PROSITE" id="PS51704">
    <property type="entry name" value="GP_PDE"/>
    <property type="match status" value="1"/>
</dbReference>
<dbReference type="AlphaFoldDB" id="A0A1Y5FGF0"/>
<dbReference type="PANTHER" id="PTHR46211:SF1">
    <property type="entry name" value="GLYCEROPHOSPHODIESTER PHOSPHODIESTERASE, CYTOPLASMIC"/>
    <property type="match status" value="1"/>
</dbReference>
<reference evidence="4" key="1">
    <citation type="journal article" date="2017" name="Proc. Natl. Acad. Sci. U.S.A.">
        <title>Simulation of Deepwater Horizon oil plume reveals substrate specialization within a complex community of hydrocarbon-degraders.</title>
        <authorList>
            <person name="Hu P."/>
            <person name="Dubinsky E.A."/>
            <person name="Probst A.J."/>
            <person name="Wang J."/>
            <person name="Sieber C.M.K."/>
            <person name="Tom L.M."/>
            <person name="Gardinali P."/>
            <person name="Banfield J.F."/>
            <person name="Atlas R.M."/>
            <person name="Andersen G.L."/>
        </authorList>
    </citation>
    <scope>NUCLEOTIDE SEQUENCE [LARGE SCALE GENOMIC DNA]</scope>
</reference>
<dbReference type="GO" id="GO:0006629">
    <property type="term" value="P:lipid metabolic process"/>
    <property type="evidence" value="ECO:0007669"/>
    <property type="project" value="InterPro"/>
</dbReference>
<dbReference type="InterPro" id="IPR017946">
    <property type="entry name" value="PLC-like_Pdiesterase_TIM-brl"/>
</dbReference>
<gene>
    <name evidence="3" type="ORF">A9Q84_02115</name>
</gene>
<organism evidence="3 4">
    <name type="scientific">Halobacteriovorax marinus</name>
    <dbReference type="NCBI Taxonomy" id="97084"/>
    <lineage>
        <taxon>Bacteria</taxon>
        <taxon>Pseudomonadati</taxon>
        <taxon>Bdellovibrionota</taxon>
        <taxon>Bacteriovoracia</taxon>
        <taxon>Bacteriovoracales</taxon>
        <taxon>Halobacteriovoraceae</taxon>
        <taxon>Halobacteriovorax</taxon>
    </lineage>
</organism>
<evidence type="ECO:0000313" key="4">
    <source>
        <dbReference type="Proteomes" id="UP000196531"/>
    </source>
</evidence>
<feature type="domain" description="GP-PDE" evidence="2">
    <location>
        <begin position="21"/>
        <end position="251"/>
    </location>
</feature>
<comment type="caution">
    <text evidence="3">The sequence shown here is derived from an EMBL/GenBank/DDBJ whole genome shotgun (WGS) entry which is preliminary data.</text>
</comment>
<sequence length="255" mass="29305">MKKIILITISFILSLSSLAAPFCVAHRAIGFGELENSLSAFEAAGRANAQGIEFDLLHSSDGKTLVYHDSILKRLTLGSTCPVGKKINDLTSREIGENCKLKNGEEIPSFENTLKVLSKYDSKIFIELKDTITNSDFQQIKKFYFDRPENVFIISFSQEALKKVISYRRTDEFFNQIRVIRLKKIVYFGKLGNYDGIDARYIRKSKVKKYQRQGKIVGVFTKNSKRKIKKYLRKGVDFITTNKYQRCENIIHSMN</sequence>
<dbReference type="Gene3D" id="3.20.20.190">
    <property type="entry name" value="Phosphatidylinositol (PI) phosphodiesterase"/>
    <property type="match status" value="1"/>
</dbReference>
<name>A0A1Y5FGF0_9BACT</name>